<sequence>MWEIYAYQNADSLFGIFNAAAAIHGSHDYAAALAAVAFCGFVAALIAYAFAPEKLQGWKWLASVVLVFGVLIVPKVTVGIIDRTGGSAVKVVANVPFGAAALGSLTSTIGHTLTGLFETAFQVIPGSGALPAELAYQRNGLMFGNRLIRETGHLVFQDPGFRTDLVNFIHNCTTYDLVDGSLDPAVFSASEDVWPLMSTPNPARFSTVAGSAGTVDVATCPEVYRSLNGRMPAQLQRLQGRLAFQMNPTLPGSAAAGVIAAQVQQAYLKNGIANASATAADLIRQNAMLNALDDSGRIVGQKVNDPAAMVLAVGRAQALAQMNAAWLNNGKVAEQALPVFRNVIEAIAYALFPLFVLLLMLTSGRETLMAFKGYASVLIWIQLWPPLYAILNYMASIYAASDLAAAADLGTGGRALALQTASVIYAPAVSGEAIVGYLAISIPFIAWAALKRMENFGTALVGGLSGLQAAVTGSTAASSVGNTSLGNVSMDQLQLAPNRTSAFMGSWQHDLSGNTFSSNALSGRTAVSLLRNQGFASRVVSMRVSEQDVQDASRQVDAARSESVAASQERSTVLADAFSKGMNKLRATRSSSGSSSSSYEQLGESLNQLDQISRSIADSTGLAQGQIARIALGAGAHIGLGLGIAGMQGNVNVDKNYSSGLTREEQRALSSMTSEQIAAFRQFGDRITRDTSLVHVMTNDARESQELSARLASSASRTERADAALTERTAFAERVSVAYERGDAIAIDIAQDPHNLRMFTRYAEQYGGGSASAQVLMDSELARQSLKPQQVFSDGTSLPTNFNAPAALHRRQAGDSALSPDLAQRHQDEQAQVRGFQGEPSPETSTRKPSGLRDGVRTQGVRIRGQVAEERSRFDDQAETSRTPDGTLASQRPLLKRTIDQVQVDAAPLLDDATRAIKDVLKK</sequence>
<feature type="coiled-coil region" evidence="1">
    <location>
        <begin position="542"/>
        <end position="569"/>
    </location>
</feature>
<evidence type="ECO:0000256" key="1">
    <source>
        <dbReference type="SAM" id="Coils"/>
    </source>
</evidence>
<keyword evidence="3" id="KW-1133">Transmembrane helix</keyword>
<feature type="compositionally biased region" description="Basic and acidic residues" evidence="2">
    <location>
        <begin position="867"/>
        <end position="876"/>
    </location>
</feature>
<keyword evidence="1" id="KW-0175">Coiled coil</keyword>
<keyword evidence="6" id="KW-1185">Reference proteome</keyword>
<evidence type="ECO:0000256" key="2">
    <source>
        <dbReference type="SAM" id="MobiDB-lite"/>
    </source>
</evidence>
<evidence type="ECO:0000256" key="3">
    <source>
        <dbReference type="SAM" id="Phobius"/>
    </source>
</evidence>
<dbReference type="AlphaFoldDB" id="A0A368XQR3"/>
<evidence type="ECO:0000313" key="5">
    <source>
        <dbReference type="EMBL" id="RCW69368.1"/>
    </source>
</evidence>
<accession>A0A368XQR3</accession>
<organism evidence="5 6">
    <name type="scientific">Pseudorhodoferax soli</name>
    <dbReference type="NCBI Taxonomy" id="545864"/>
    <lineage>
        <taxon>Bacteria</taxon>
        <taxon>Pseudomonadati</taxon>
        <taxon>Pseudomonadota</taxon>
        <taxon>Betaproteobacteria</taxon>
        <taxon>Burkholderiales</taxon>
        <taxon>Comamonadaceae</taxon>
    </lineage>
</organism>
<feature type="transmembrane region" description="Helical" evidence="3">
    <location>
        <begin position="60"/>
        <end position="81"/>
    </location>
</feature>
<dbReference type="RefSeq" id="WP_114469776.1">
    <property type="nucleotide sequence ID" value="NZ_QPJK01000006.1"/>
</dbReference>
<feature type="transmembrane region" description="Helical" evidence="3">
    <location>
        <begin position="29"/>
        <end position="51"/>
    </location>
</feature>
<feature type="domain" description="TraG N-terminal Proteobacteria" evidence="4">
    <location>
        <begin position="3"/>
        <end position="466"/>
    </location>
</feature>
<dbReference type="Pfam" id="PF07916">
    <property type="entry name" value="TraG_N"/>
    <property type="match status" value="1"/>
</dbReference>
<evidence type="ECO:0000313" key="6">
    <source>
        <dbReference type="Proteomes" id="UP000252884"/>
    </source>
</evidence>
<feature type="transmembrane region" description="Helical" evidence="3">
    <location>
        <begin position="424"/>
        <end position="450"/>
    </location>
</feature>
<proteinExistence type="predicted"/>
<feature type="transmembrane region" description="Helical" evidence="3">
    <location>
        <begin position="343"/>
        <end position="361"/>
    </location>
</feature>
<evidence type="ECO:0000259" key="4">
    <source>
        <dbReference type="Pfam" id="PF07916"/>
    </source>
</evidence>
<dbReference type="EMBL" id="QPJK01000006">
    <property type="protein sequence ID" value="RCW69368.1"/>
    <property type="molecule type" value="Genomic_DNA"/>
</dbReference>
<name>A0A368XQR3_9BURK</name>
<gene>
    <name evidence="5" type="ORF">DES41_106242</name>
</gene>
<keyword evidence="3" id="KW-0472">Membrane</keyword>
<protein>
    <submittedName>
        <fullName evidence="5">Conjugal transfer mating pair stabilization protein TraG</fullName>
    </submittedName>
</protein>
<feature type="region of interest" description="Disordered" evidence="2">
    <location>
        <begin position="809"/>
        <end position="892"/>
    </location>
</feature>
<feature type="transmembrane region" description="Helical" evidence="3">
    <location>
        <begin position="373"/>
        <end position="391"/>
    </location>
</feature>
<comment type="caution">
    <text evidence="5">The sequence shown here is derived from an EMBL/GenBank/DDBJ whole genome shotgun (WGS) entry which is preliminary data.</text>
</comment>
<dbReference type="OrthoDB" id="8610629at2"/>
<dbReference type="Proteomes" id="UP000252884">
    <property type="component" value="Unassembled WGS sequence"/>
</dbReference>
<keyword evidence="3" id="KW-0812">Transmembrane</keyword>
<reference evidence="5 6" key="1">
    <citation type="submission" date="2018-07" db="EMBL/GenBank/DDBJ databases">
        <title>Genomic Encyclopedia of Type Strains, Phase IV (KMG-IV): sequencing the most valuable type-strain genomes for metagenomic binning, comparative biology and taxonomic classification.</title>
        <authorList>
            <person name="Goeker M."/>
        </authorList>
    </citation>
    <scope>NUCLEOTIDE SEQUENCE [LARGE SCALE GENOMIC DNA]</scope>
    <source>
        <strain evidence="5 6">DSM 21634</strain>
    </source>
</reference>
<dbReference type="InterPro" id="IPR012931">
    <property type="entry name" value="TraG_N_Proteobacteria"/>
</dbReference>
<feature type="compositionally biased region" description="Polar residues" evidence="2">
    <location>
        <begin position="880"/>
        <end position="890"/>
    </location>
</feature>